<feature type="compositionally biased region" description="Basic and acidic residues" evidence="1">
    <location>
        <begin position="930"/>
        <end position="945"/>
    </location>
</feature>
<evidence type="ECO:0000256" key="1">
    <source>
        <dbReference type="SAM" id="MobiDB-lite"/>
    </source>
</evidence>
<dbReference type="OrthoDB" id="3199820at2759"/>
<dbReference type="GO" id="GO:0043565">
    <property type="term" value="F:sequence-specific DNA binding"/>
    <property type="evidence" value="ECO:0007669"/>
    <property type="project" value="InterPro"/>
</dbReference>
<dbReference type="PANTHER" id="PTHR39147">
    <property type="entry name" value="PROTEIN SPT21"/>
    <property type="match status" value="1"/>
</dbReference>
<protein>
    <recommendedName>
        <fullName evidence="2">Ams2/SPT21 N-terminal domain-containing protein</fullName>
    </recommendedName>
</protein>
<feature type="compositionally biased region" description="Basic and acidic residues" evidence="1">
    <location>
        <begin position="512"/>
        <end position="521"/>
    </location>
</feature>
<dbReference type="InterPro" id="IPR057725">
    <property type="entry name" value="Ams2-SPT21_N"/>
</dbReference>
<feature type="region of interest" description="Disordered" evidence="1">
    <location>
        <begin position="493"/>
        <end position="590"/>
    </location>
</feature>
<dbReference type="GO" id="GO:0008270">
    <property type="term" value="F:zinc ion binding"/>
    <property type="evidence" value="ECO:0007669"/>
    <property type="project" value="InterPro"/>
</dbReference>
<feature type="compositionally biased region" description="Polar residues" evidence="1">
    <location>
        <begin position="291"/>
        <end position="310"/>
    </location>
</feature>
<evidence type="ECO:0000313" key="3">
    <source>
        <dbReference type="EMBL" id="GAD95198.1"/>
    </source>
</evidence>
<dbReference type="FunFam" id="3.30.50.10:FF:000067">
    <property type="entry name" value="GATA transcription factor (Ams2), putative"/>
    <property type="match status" value="1"/>
</dbReference>
<dbReference type="SUPFAM" id="SSF57716">
    <property type="entry name" value="Glucocorticoid receptor-like (DNA-binding domain)"/>
    <property type="match status" value="1"/>
</dbReference>
<feature type="compositionally biased region" description="Polar residues" evidence="1">
    <location>
        <begin position="866"/>
        <end position="876"/>
    </location>
</feature>
<dbReference type="eggNOG" id="ENOG502QUGJ">
    <property type="taxonomic scope" value="Eukaryota"/>
</dbReference>
<dbReference type="PANTHER" id="PTHR39147:SF1">
    <property type="entry name" value="PROTEIN SPT21"/>
    <property type="match status" value="1"/>
</dbReference>
<feature type="domain" description="Ams2/SPT21 N-terminal" evidence="2">
    <location>
        <begin position="7"/>
        <end position="147"/>
    </location>
</feature>
<dbReference type="InterPro" id="IPR013088">
    <property type="entry name" value="Znf_NHR/GATA"/>
</dbReference>
<feature type="region of interest" description="Disordered" evidence="1">
    <location>
        <begin position="1167"/>
        <end position="1195"/>
    </location>
</feature>
<feature type="region of interest" description="Disordered" evidence="1">
    <location>
        <begin position="754"/>
        <end position="1043"/>
    </location>
</feature>
<evidence type="ECO:0000259" key="2">
    <source>
        <dbReference type="Pfam" id="PF25823"/>
    </source>
</evidence>
<organism evidence="3 4">
    <name type="scientific">Byssochlamys spectabilis (strain No. 5 / NBRC 109023)</name>
    <name type="common">Paecilomyces variotii</name>
    <dbReference type="NCBI Taxonomy" id="1356009"/>
    <lineage>
        <taxon>Eukaryota</taxon>
        <taxon>Fungi</taxon>
        <taxon>Dikarya</taxon>
        <taxon>Ascomycota</taxon>
        <taxon>Pezizomycotina</taxon>
        <taxon>Eurotiomycetes</taxon>
        <taxon>Eurotiomycetidae</taxon>
        <taxon>Eurotiales</taxon>
        <taxon>Thermoascaceae</taxon>
        <taxon>Paecilomyces</taxon>
    </lineage>
</organism>
<dbReference type="Gene3D" id="3.30.50.10">
    <property type="entry name" value="Erythroid Transcription Factor GATA-1, subunit A"/>
    <property type="match status" value="1"/>
</dbReference>
<dbReference type="EMBL" id="BAUL01000118">
    <property type="protein sequence ID" value="GAD95198.1"/>
    <property type="molecule type" value="Genomic_DNA"/>
</dbReference>
<feature type="compositionally biased region" description="Basic and acidic residues" evidence="1">
    <location>
        <begin position="841"/>
        <end position="863"/>
    </location>
</feature>
<feature type="region of interest" description="Disordered" evidence="1">
    <location>
        <begin position="444"/>
        <end position="478"/>
    </location>
</feature>
<feature type="compositionally biased region" description="Polar residues" evidence="1">
    <location>
        <begin position="522"/>
        <end position="543"/>
    </location>
</feature>
<feature type="region of interest" description="Disordered" evidence="1">
    <location>
        <begin position="221"/>
        <end position="320"/>
    </location>
</feature>
<reference evidence="4" key="1">
    <citation type="journal article" date="2014" name="Genome Announc.">
        <title>Draft genome sequence of the formaldehyde-resistant fungus Byssochlamys spectabilis No. 5 (anamorph Paecilomyces variotii No. 5) (NBRC109023).</title>
        <authorList>
            <person name="Oka T."/>
            <person name="Ekino K."/>
            <person name="Fukuda K."/>
            <person name="Nomura Y."/>
        </authorList>
    </citation>
    <scope>NUCLEOTIDE SEQUENCE [LARGE SCALE GENOMIC DNA]</scope>
    <source>
        <strain evidence="4">No. 5 / NBRC 109023</strain>
    </source>
</reference>
<feature type="region of interest" description="Disordered" evidence="1">
    <location>
        <begin position="361"/>
        <end position="429"/>
    </location>
</feature>
<dbReference type="InterPro" id="IPR042403">
    <property type="entry name" value="Spt21/Ams2"/>
</dbReference>
<evidence type="ECO:0000313" key="4">
    <source>
        <dbReference type="Proteomes" id="UP000018001"/>
    </source>
</evidence>
<accession>V5FT14</accession>
<gene>
    <name evidence="3" type="ORF">PVAR5_3837</name>
</gene>
<dbReference type="GO" id="GO:0030466">
    <property type="term" value="P:silent mating-type cassette heterochromatin formation"/>
    <property type="evidence" value="ECO:0007669"/>
    <property type="project" value="TreeGrafter"/>
</dbReference>
<name>V5FT14_BYSSN</name>
<feature type="compositionally biased region" description="Polar residues" evidence="1">
    <location>
        <begin position="260"/>
        <end position="269"/>
    </location>
</feature>
<dbReference type="GO" id="GO:0006357">
    <property type="term" value="P:regulation of transcription by RNA polymerase II"/>
    <property type="evidence" value="ECO:0007669"/>
    <property type="project" value="TreeGrafter"/>
</dbReference>
<feature type="compositionally biased region" description="Basic and acidic residues" evidence="1">
    <location>
        <begin position="783"/>
        <end position="794"/>
    </location>
</feature>
<dbReference type="Pfam" id="PF25823">
    <property type="entry name" value="Ams2-SPT21_N"/>
    <property type="match status" value="1"/>
</dbReference>
<sequence>MDSQDGISVRPMRLKVLYTFDDENKTNCLARWPHLLDIQTAYLDEHTQIGVIELKTCIQAIVSASPELVAKLGQDYTVYAYDYSEYETPLVGQGMLSWVLASASPTPDAPAHQSKTIVTGRVCKNVLGLFSKGAQETLEVKLRLVPVPTVMQSEYISSMQKYRELSRVMPQEFDAQAWTNFIQQYPDILGPSKAPPVADRTTSPLDASGIERFHQLLSEGSTPREFPTMHTNEPSQAGSPAQSTFAPAPSRGSTPGAFRPSSSHQQNKRGASEAFRPSSRTSTRDGELQRHQSYCASRRGSVQSGYGSSDETGDQQPRKRAKLYRADGPAHIDMNIEKQSASLRVAASTAASVRIHRPTPVNPAIASARGSNEEPIRPPTPISGPNDIPRRARPAPSLLREASSQSSAQYNSPYMISDDHPSAEPNAHSPEEVRYHGIFEPSISMPSSPPIMDSGFPNRSSPVLPPVPMGPDSGFMSGTLEDLLDEDTCLRTNMDEDVATPGDCRKVTNHTTRSERTEPSNHQDTSPITRRPISVTQHDNCLTSDGPVAPSPKDSTPALPVQRTGSRPSSRTSVRQPPKPLAPAPMSQSEMEQLMSAIPASDPVLHHSNSWSGPMSDFSAIETPAPHPVEDGKVRSGAGARRVKQVQARLDKCIRDGQVPPFCENCGSIETPTWRRAWSKEMEGSEQDANDFAKDNTILFWQAVDRDQEDKEKVTKFKVFKKTLADADTDYAQVLLCNPCGLWLHKFKHMRPEHKWNKPAKDKKKRATRVRKGPLTGGGNASTRDRSRTEESKPPESSPGRSDASSPAAGEGITPQAENDRDNDEEQPDGSSRQRRANSLEPRDSTDTSERRWQEQDAMEALRRAIQSSPARNLQVRNVAASEENLTPKPVRRNLFPSAQDQGAMKTLGDSLMNSPRRSPRVASQNAAKELADKENCPPDSRDALDDLFESSTFEFEPPASPTPRRRGGPVGEKRRSLPLSPTPGNGRTASSRTTPNKSTSERLQHAQDTSPGSTPRGTKLGKQFGLGVPKLPSLHGNSPRSRNYEVIDGMIMDIFDEDTASMNQTDPFDPFEPPKSWADWIPSDYVSPGGSEPGQQRMGQGRHFSNHDESDDLINAILSDPAVHKANLHDSQFGHLLFDGTGEGANQSELFDSAFFSSDSLNEHLTGLGVKDTEPSGASIDKENKDEAPASTAV</sequence>
<dbReference type="AlphaFoldDB" id="V5FT14"/>
<feature type="compositionally biased region" description="Polar residues" evidence="1">
    <location>
        <begin position="912"/>
        <end position="927"/>
    </location>
</feature>
<feature type="compositionally biased region" description="Polar residues" evidence="1">
    <location>
        <begin position="1007"/>
        <end position="1017"/>
    </location>
</feature>
<dbReference type="GO" id="GO:0000183">
    <property type="term" value="P:rDNA heterochromatin formation"/>
    <property type="evidence" value="ECO:0007669"/>
    <property type="project" value="TreeGrafter"/>
</dbReference>
<dbReference type="InterPro" id="IPR000679">
    <property type="entry name" value="Znf_GATA"/>
</dbReference>
<feature type="compositionally biased region" description="Polar residues" evidence="1">
    <location>
        <begin position="563"/>
        <end position="575"/>
    </location>
</feature>
<feature type="compositionally biased region" description="Polar residues" evidence="1">
    <location>
        <begin position="402"/>
        <end position="414"/>
    </location>
</feature>
<feature type="region of interest" description="Disordered" evidence="1">
    <location>
        <begin position="1090"/>
        <end position="1109"/>
    </location>
</feature>
<feature type="compositionally biased region" description="Polar residues" evidence="1">
    <location>
        <begin position="229"/>
        <end position="245"/>
    </location>
</feature>
<feature type="compositionally biased region" description="Polar residues" evidence="1">
    <location>
        <begin position="983"/>
        <end position="999"/>
    </location>
</feature>
<comment type="caution">
    <text evidence="3">The sequence shown here is derived from an EMBL/GenBank/DDBJ whole genome shotgun (WGS) entry which is preliminary data.</text>
</comment>
<dbReference type="Proteomes" id="UP000018001">
    <property type="component" value="Unassembled WGS sequence"/>
</dbReference>
<dbReference type="HOGENOM" id="CLU_001743_0_0_1"/>
<dbReference type="CDD" id="cd00202">
    <property type="entry name" value="ZnF_GATA"/>
    <property type="match status" value="1"/>
</dbReference>
<keyword evidence="4" id="KW-1185">Reference proteome</keyword>
<feature type="compositionally biased region" description="Basic residues" evidence="1">
    <location>
        <begin position="761"/>
        <end position="772"/>
    </location>
</feature>
<dbReference type="InParanoid" id="V5FT14"/>
<proteinExistence type="predicted"/>